<gene>
    <name evidence="2" type="ORF">FHS21_006215</name>
</gene>
<comment type="caution">
    <text evidence="2">The sequence shown here is derived from an EMBL/GenBank/DDBJ whole genome shotgun (WGS) entry which is preliminary data.</text>
</comment>
<evidence type="ECO:0000313" key="3">
    <source>
        <dbReference type="Proteomes" id="UP000554520"/>
    </source>
</evidence>
<evidence type="ECO:0000256" key="1">
    <source>
        <dbReference type="SAM" id="MobiDB-lite"/>
    </source>
</evidence>
<reference evidence="2 3" key="1">
    <citation type="submission" date="2020-08" db="EMBL/GenBank/DDBJ databases">
        <title>Genomic Encyclopedia of Type Strains, Phase III (KMG-III): the genomes of soil and plant-associated and newly described type strains.</title>
        <authorList>
            <person name="Whitman W."/>
        </authorList>
    </citation>
    <scope>NUCLEOTIDE SEQUENCE [LARGE SCALE GENOMIC DNA]</scope>
    <source>
        <strain evidence="2 3">CECT 7015</strain>
    </source>
</reference>
<organism evidence="2 3">
    <name type="scientific">Phyllobacterium trifolii</name>
    <dbReference type="NCBI Taxonomy" id="300193"/>
    <lineage>
        <taxon>Bacteria</taxon>
        <taxon>Pseudomonadati</taxon>
        <taxon>Pseudomonadota</taxon>
        <taxon>Alphaproteobacteria</taxon>
        <taxon>Hyphomicrobiales</taxon>
        <taxon>Phyllobacteriaceae</taxon>
        <taxon>Phyllobacterium</taxon>
    </lineage>
</organism>
<keyword evidence="3" id="KW-1185">Reference proteome</keyword>
<dbReference type="Proteomes" id="UP000554520">
    <property type="component" value="Unassembled WGS sequence"/>
</dbReference>
<proteinExistence type="predicted"/>
<dbReference type="PROSITE" id="PS51257">
    <property type="entry name" value="PROKAR_LIPOPROTEIN"/>
    <property type="match status" value="1"/>
</dbReference>
<feature type="region of interest" description="Disordered" evidence="1">
    <location>
        <begin position="113"/>
        <end position="149"/>
    </location>
</feature>
<name>A0A839UME4_9HYPH</name>
<protein>
    <submittedName>
        <fullName evidence="2">Uncharacterized protein</fullName>
    </submittedName>
</protein>
<accession>A0A839UME4</accession>
<feature type="compositionally biased region" description="Polar residues" evidence="1">
    <location>
        <begin position="120"/>
        <end position="129"/>
    </location>
</feature>
<dbReference type="EMBL" id="JACHXN010000042">
    <property type="protein sequence ID" value="MBB3149761.1"/>
    <property type="molecule type" value="Genomic_DNA"/>
</dbReference>
<dbReference type="AlphaFoldDB" id="A0A839UME4"/>
<evidence type="ECO:0000313" key="2">
    <source>
        <dbReference type="EMBL" id="MBB3149761.1"/>
    </source>
</evidence>
<sequence length="160" mass="17622">MGTLPRTLIKWEILSGYLWGHYTPCMAISCTCCTHETVADAYGRGDDWRAGWLGDDEILALLFLLNQERSKLSGPAAVESSSLRLRSPMRQLLRLVVSRRPTPQFQAEAWTDHDLVRSNPKPNAQTPALQTGPAVGSKEAATLDGTETIPTTSIAHLHQI</sequence>